<sequence length="494" mass="54250">MPVQRKRKAVAVVETASKQSRPTKAQRGIKSFGSIGKANTVDSDVKKRKTQHGRDQTPPPAPAAKVATTAQNKRKRAIDTEDDEDEIIVSSKASTSANDISSNVMSTPRNKRIKNVAPPSPAQTSTRGAAALFDNLKLDANARAIPCALTQQKLSYETPPDTPKHEKRDLDLSFPVELEKLEDLYSSFLKSLHLYYSHHGSASPVELGTLLPSLSKHWKKRAVKLEDVQRILAVSDQKQRSFTLQDFGRAGICLVRTEAQGRALKRSSSYIDEDELNRKFEDALQKSWYTWQHSVPKENRTASVFLDQLPLLEITQNEATAKAAPIFARGQQRLADLKAGVAAARAEAPKPSSEEVAAIKSVKAAQTRGTALLDRILAKQNLSSGLASGPTKEQLERKSALHRLDDVARVLSLLVGTKERCSLSMPAITQQLQQSLRNPISRDEVDRCLTLLDKEIAPGFVRVIQSGEVKGIVIVRSASVGLAEIRARVDRTLA</sequence>
<dbReference type="EMBL" id="CP090166">
    <property type="protein sequence ID" value="UJO17152.1"/>
    <property type="molecule type" value="Genomic_DNA"/>
</dbReference>
<dbReference type="OMA" id="WGKRQVT"/>
<comment type="similarity">
    <text evidence="1">Belongs to the Cdt1 family.</text>
</comment>
<keyword evidence="6" id="KW-1185">Reference proteome</keyword>
<evidence type="ECO:0000256" key="2">
    <source>
        <dbReference type="ARBA" id="ARBA00023306"/>
    </source>
</evidence>
<evidence type="ECO:0000259" key="4">
    <source>
        <dbReference type="Pfam" id="PF16679"/>
    </source>
</evidence>
<reference evidence="5" key="2">
    <citation type="journal article" date="2022" name="Microb. Genom.">
        <title>A chromosome-scale genome assembly of the tomato pathogen Cladosporium fulvum reveals a compartmentalized genome architecture and the presence of a dispensable chromosome.</title>
        <authorList>
            <person name="Zaccaron A.Z."/>
            <person name="Chen L.H."/>
            <person name="Samaras A."/>
            <person name="Stergiopoulos I."/>
        </authorList>
    </citation>
    <scope>NUCLEOTIDE SEQUENCE</scope>
    <source>
        <strain evidence="5">Race5_Kim</strain>
    </source>
</reference>
<accession>A0A9Q8LGR3</accession>
<dbReference type="Proteomes" id="UP000756132">
    <property type="component" value="Chromosome 4"/>
</dbReference>
<dbReference type="AlphaFoldDB" id="A0A9Q8LGR3"/>
<protein>
    <recommendedName>
        <fullName evidence="4">DNA replication factor Cdt1 C-terminal domain-containing protein</fullName>
    </recommendedName>
</protein>
<evidence type="ECO:0000313" key="5">
    <source>
        <dbReference type="EMBL" id="UJO17152.1"/>
    </source>
</evidence>
<dbReference type="InterPro" id="IPR032054">
    <property type="entry name" value="Cdt1_C"/>
</dbReference>
<feature type="region of interest" description="Disordered" evidence="3">
    <location>
        <begin position="1"/>
        <end position="86"/>
    </location>
</feature>
<dbReference type="Gene3D" id="1.10.10.1420">
    <property type="entry name" value="DNA replication factor Cdt1, C-terminal WH domain"/>
    <property type="match status" value="1"/>
</dbReference>
<name>A0A9Q8LGR3_PASFU</name>
<dbReference type="Pfam" id="PF26121">
    <property type="entry name" value="HTH_CDT1"/>
    <property type="match status" value="1"/>
</dbReference>
<feature type="domain" description="DNA replication factor Cdt1 C-terminal" evidence="4">
    <location>
        <begin position="372"/>
        <end position="466"/>
    </location>
</feature>
<dbReference type="KEGG" id="ffu:CLAFUR5_04656"/>
<reference evidence="5" key="1">
    <citation type="submission" date="2021-12" db="EMBL/GenBank/DDBJ databases">
        <authorList>
            <person name="Zaccaron A."/>
            <person name="Stergiopoulos I."/>
        </authorList>
    </citation>
    <scope>NUCLEOTIDE SEQUENCE</scope>
    <source>
        <strain evidence="5">Race5_Kim</strain>
    </source>
</reference>
<dbReference type="Pfam" id="PF16679">
    <property type="entry name" value="CDT1_C"/>
    <property type="match status" value="1"/>
</dbReference>
<evidence type="ECO:0000256" key="1">
    <source>
        <dbReference type="ARBA" id="ARBA00008356"/>
    </source>
</evidence>
<evidence type="ECO:0000313" key="6">
    <source>
        <dbReference type="Proteomes" id="UP000756132"/>
    </source>
</evidence>
<keyword evidence="2" id="KW-0131">Cell cycle</keyword>
<dbReference type="GeneID" id="71984534"/>
<dbReference type="InterPro" id="IPR038090">
    <property type="entry name" value="Cdt1_C_WH_dom_sf"/>
</dbReference>
<evidence type="ECO:0000256" key="3">
    <source>
        <dbReference type="SAM" id="MobiDB-lite"/>
    </source>
</evidence>
<dbReference type="OrthoDB" id="341730at2759"/>
<proteinExistence type="inferred from homology"/>
<organism evidence="5 6">
    <name type="scientific">Passalora fulva</name>
    <name type="common">Tomato leaf mold</name>
    <name type="synonym">Cladosporium fulvum</name>
    <dbReference type="NCBI Taxonomy" id="5499"/>
    <lineage>
        <taxon>Eukaryota</taxon>
        <taxon>Fungi</taxon>
        <taxon>Dikarya</taxon>
        <taxon>Ascomycota</taxon>
        <taxon>Pezizomycotina</taxon>
        <taxon>Dothideomycetes</taxon>
        <taxon>Dothideomycetidae</taxon>
        <taxon>Mycosphaerellales</taxon>
        <taxon>Mycosphaerellaceae</taxon>
        <taxon>Fulvia</taxon>
    </lineage>
</organism>
<gene>
    <name evidence="5" type="ORF">CLAFUR5_04656</name>
</gene>
<dbReference type="RefSeq" id="XP_047761518.1">
    <property type="nucleotide sequence ID" value="XM_047903804.1"/>
</dbReference>